<protein>
    <submittedName>
        <fullName evidence="4">Sulfatase-like hydrolase/transferase</fullName>
    </submittedName>
</protein>
<name>A0A934S175_9BACT</name>
<comment type="caution">
    <text evidence="4">The sequence shown here is derived from an EMBL/GenBank/DDBJ whole genome shotgun (WGS) entry which is preliminary data.</text>
</comment>
<feature type="domain" description="Sulfatase N-terminal" evidence="3">
    <location>
        <begin position="5"/>
        <end position="344"/>
    </location>
</feature>
<dbReference type="Pfam" id="PF00884">
    <property type="entry name" value="Sulfatase"/>
    <property type="match status" value="1"/>
</dbReference>
<reference evidence="4" key="1">
    <citation type="submission" date="2021-01" db="EMBL/GenBank/DDBJ databases">
        <title>Modified the classification status of verrucomicrobia.</title>
        <authorList>
            <person name="Feng X."/>
        </authorList>
    </citation>
    <scope>NUCLEOTIDE SEQUENCE</scope>
    <source>
        <strain evidence="4">KCTC 13126</strain>
    </source>
</reference>
<dbReference type="RefSeq" id="WP_200359478.1">
    <property type="nucleotide sequence ID" value="NZ_JAENIL010000091.1"/>
</dbReference>
<dbReference type="SUPFAM" id="SSF53649">
    <property type="entry name" value="Alkaline phosphatase-like"/>
    <property type="match status" value="1"/>
</dbReference>
<evidence type="ECO:0000256" key="1">
    <source>
        <dbReference type="ARBA" id="ARBA00022723"/>
    </source>
</evidence>
<keyword evidence="2 4" id="KW-0378">Hydrolase</keyword>
<evidence type="ECO:0000259" key="3">
    <source>
        <dbReference type="Pfam" id="PF00884"/>
    </source>
</evidence>
<keyword evidence="5" id="KW-1185">Reference proteome</keyword>
<dbReference type="GO" id="GO:0005737">
    <property type="term" value="C:cytoplasm"/>
    <property type="evidence" value="ECO:0007669"/>
    <property type="project" value="TreeGrafter"/>
</dbReference>
<evidence type="ECO:0000256" key="2">
    <source>
        <dbReference type="ARBA" id="ARBA00022801"/>
    </source>
</evidence>
<sequence length="482" mass="55325">MTKRKNLIILCPDQMRADALGFMGNEVCRTPNFDRLAERSVVFERHYTTFPKCAPARGTLMTGRYSHSDGMCTVQQTLKPEQPNLCRSLREQGYQTAVFGKNHCWADEDWSRLDFNSWCPELVAIVEPKQLVEEIDFQAEGLTPKRLHRGWDYLGNGTRHRPDEAYTDQSIEFLERLRDPERPFFLQLNWESPHTEYGVEEPWFSMYDREALPALPCSMPSNAPLSVRAQRRHRTGLEDNPKAAKEVQATYYGMISKVDALCGKIMDTIERNGLWKDTVVLFLSDHGDYAGQYGLPEKFDTHFPDCLMQVPLTISDPDLPSGKKVSSLCDLASVAPTLCDLLGIEMLPNVHGESLLPVIAGEREIEAVFADGGHERGMREQYKAFTTPESAPEPLERSKTAVYYHEPESMARSQMVRTELHKLVVRETGDNEFYDLEKDPFEMNNLWGSPEIQKHLPRLYEQLMRWNLKTLPESPPLDWFTV</sequence>
<evidence type="ECO:0000313" key="5">
    <source>
        <dbReference type="Proteomes" id="UP000617628"/>
    </source>
</evidence>
<dbReference type="Gene3D" id="3.40.720.10">
    <property type="entry name" value="Alkaline Phosphatase, subunit A"/>
    <property type="match status" value="1"/>
</dbReference>
<accession>A0A934S175</accession>
<dbReference type="GO" id="GO:0046872">
    <property type="term" value="F:metal ion binding"/>
    <property type="evidence" value="ECO:0007669"/>
    <property type="project" value="UniProtKB-KW"/>
</dbReference>
<dbReference type="EMBL" id="JAENIL010000091">
    <property type="protein sequence ID" value="MBK1880472.1"/>
    <property type="molecule type" value="Genomic_DNA"/>
</dbReference>
<dbReference type="PANTHER" id="PTHR45953">
    <property type="entry name" value="IDURONATE 2-SULFATASE"/>
    <property type="match status" value="1"/>
</dbReference>
<dbReference type="PANTHER" id="PTHR45953:SF1">
    <property type="entry name" value="IDURONATE 2-SULFATASE"/>
    <property type="match status" value="1"/>
</dbReference>
<dbReference type="Proteomes" id="UP000617628">
    <property type="component" value="Unassembled WGS sequence"/>
</dbReference>
<organism evidence="4 5">
    <name type="scientific">Pelagicoccus mobilis</name>
    <dbReference type="NCBI Taxonomy" id="415221"/>
    <lineage>
        <taxon>Bacteria</taxon>
        <taxon>Pseudomonadati</taxon>
        <taxon>Verrucomicrobiota</taxon>
        <taxon>Opitutia</taxon>
        <taxon>Puniceicoccales</taxon>
        <taxon>Pelagicoccaceae</taxon>
        <taxon>Pelagicoccus</taxon>
    </lineage>
</organism>
<gene>
    <name evidence="4" type="ORF">JIN87_26535</name>
</gene>
<dbReference type="GO" id="GO:0004423">
    <property type="term" value="F:iduronate-2-sulfatase activity"/>
    <property type="evidence" value="ECO:0007669"/>
    <property type="project" value="TreeGrafter"/>
</dbReference>
<proteinExistence type="predicted"/>
<dbReference type="InterPro" id="IPR000917">
    <property type="entry name" value="Sulfatase_N"/>
</dbReference>
<keyword evidence="1" id="KW-0479">Metal-binding</keyword>
<dbReference type="InterPro" id="IPR017850">
    <property type="entry name" value="Alkaline_phosphatase_core_sf"/>
</dbReference>
<evidence type="ECO:0000313" key="4">
    <source>
        <dbReference type="EMBL" id="MBK1880472.1"/>
    </source>
</evidence>
<dbReference type="AlphaFoldDB" id="A0A934S175"/>